<dbReference type="GO" id="GO:0005524">
    <property type="term" value="F:ATP binding"/>
    <property type="evidence" value="ECO:0007669"/>
    <property type="project" value="UniProtKB-KW"/>
</dbReference>
<dbReference type="AlphaFoldDB" id="A0A1H8M941"/>
<dbReference type="Proteomes" id="UP000683429">
    <property type="component" value="Chromosome"/>
</dbReference>
<keyword evidence="10" id="KW-0472">Membrane</keyword>
<dbReference type="OrthoDB" id="9773956at2"/>
<dbReference type="Pfam" id="PF00512">
    <property type="entry name" value="HisKA"/>
    <property type="match status" value="1"/>
</dbReference>
<evidence type="ECO:0000259" key="11">
    <source>
        <dbReference type="PROSITE" id="PS50109"/>
    </source>
</evidence>
<dbReference type="InterPro" id="IPR003594">
    <property type="entry name" value="HATPase_dom"/>
</dbReference>
<feature type="transmembrane region" description="Helical" evidence="10">
    <location>
        <begin position="41"/>
        <end position="63"/>
    </location>
</feature>
<name>A0A1H8M941_9BACL</name>
<dbReference type="InterPro" id="IPR005467">
    <property type="entry name" value="His_kinase_dom"/>
</dbReference>
<dbReference type="PROSITE" id="PS50109">
    <property type="entry name" value="HIS_KIN"/>
    <property type="match status" value="1"/>
</dbReference>
<keyword evidence="10" id="KW-1133">Transmembrane helix</keyword>
<dbReference type="InterPro" id="IPR050736">
    <property type="entry name" value="Sensor_HK_Regulatory"/>
</dbReference>
<evidence type="ECO:0000256" key="10">
    <source>
        <dbReference type="SAM" id="Phobius"/>
    </source>
</evidence>
<dbReference type="PRINTS" id="PR00344">
    <property type="entry name" value="BCTRLSENSOR"/>
</dbReference>
<dbReference type="EC" id="2.7.13.3" evidence="3"/>
<evidence type="ECO:0000313" key="14">
    <source>
        <dbReference type="Proteomes" id="UP000198809"/>
    </source>
</evidence>
<evidence type="ECO:0000256" key="8">
    <source>
        <dbReference type="ARBA" id="ARBA00022840"/>
    </source>
</evidence>
<gene>
    <name evidence="12" type="ORF">KP014_11640</name>
    <name evidence="13" type="ORF">SAMN04487895_105131</name>
</gene>
<comment type="catalytic activity">
    <reaction evidence="1">
        <text>ATP + protein L-histidine = ADP + protein N-phospho-L-histidine.</text>
        <dbReference type="EC" id="2.7.13.3"/>
    </reaction>
</comment>
<dbReference type="CDD" id="cd00082">
    <property type="entry name" value="HisKA"/>
    <property type="match status" value="1"/>
</dbReference>
<keyword evidence="9" id="KW-0902">Two-component regulatory system</keyword>
<keyword evidence="6" id="KW-0547">Nucleotide-binding</keyword>
<dbReference type="PANTHER" id="PTHR43711:SF26">
    <property type="entry name" value="SENSOR HISTIDINE KINASE RCSC"/>
    <property type="match status" value="1"/>
</dbReference>
<sequence>MTTMRQARYFKQINLIFSILVIFLVLIYTGRIMFLKGIDPALLGLSVLFISCMLALGATWVWLWSRRIANYIQTLDAVIDAAISGRGPVTNYDETALSSMEHKLLRYISVSQANEQTIQIEKNKIKTLISDISHQAKTPLSNIIVYSQLLEEIPGLDKEPRHYVKNIKVQSGKLDWLIQSLIKLSRLETGMISLQIEARPLLQTITKSLSQVYVLAESKQIEIRIDCAPQLMARHDAKWTTEALFNLLENAVKYTKPTGSIQITAESNEMFTRVDISDTGIGIGKEELPHVFKRFYRGQQAREAEGVGIGLFLAREIITAQGGHITVTSESGKGTVFSLFFPQL</sequence>
<evidence type="ECO:0000313" key="15">
    <source>
        <dbReference type="Proteomes" id="UP000683429"/>
    </source>
</evidence>
<dbReference type="EMBL" id="CP076607">
    <property type="protein sequence ID" value="QWU17721.1"/>
    <property type="molecule type" value="Genomic_DNA"/>
</dbReference>
<reference evidence="12 15" key="2">
    <citation type="submission" date="2021-06" db="EMBL/GenBank/DDBJ databases">
        <title>Whole genome sequence of Paenibacillus sophorae DSM23020 for comparative genomics.</title>
        <authorList>
            <person name="Kim M.-J."/>
            <person name="Lee G."/>
            <person name="Shin J.-H."/>
        </authorList>
    </citation>
    <scope>NUCLEOTIDE SEQUENCE [LARGE SCALE GENOMIC DNA]</scope>
    <source>
        <strain evidence="12 15">DSM 23020</strain>
    </source>
</reference>
<dbReference type="Gene3D" id="3.30.565.10">
    <property type="entry name" value="Histidine kinase-like ATPase, C-terminal domain"/>
    <property type="match status" value="1"/>
</dbReference>
<dbReference type="GO" id="GO:0000155">
    <property type="term" value="F:phosphorelay sensor kinase activity"/>
    <property type="evidence" value="ECO:0007669"/>
    <property type="project" value="InterPro"/>
</dbReference>
<organism evidence="13 14">
    <name type="scientific">Paenibacillus sophorae</name>
    <dbReference type="NCBI Taxonomy" id="1333845"/>
    <lineage>
        <taxon>Bacteria</taxon>
        <taxon>Bacillati</taxon>
        <taxon>Bacillota</taxon>
        <taxon>Bacilli</taxon>
        <taxon>Bacillales</taxon>
        <taxon>Paenibacillaceae</taxon>
        <taxon>Paenibacillus</taxon>
    </lineage>
</organism>
<evidence type="ECO:0000256" key="1">
    <source>
        <dbReference type="ARBA" id="ARBA00000085"/>
    </source>
</evidence>
<dbReference type="RefSeq" id="WP_051500718.1">
    <property type="nucleotide sequence ID" value="NZ_FODH01000005.1"/>
</dbReference>
<evidence type="ECO:0000313" key="12">
    <source>
        <dbReference type="EMBL" id="QWU17721.1"/>
    </source>
</evidence>
<feature type="transmembrane region" description="Helical" evidence="10">
    <location>
        <begin position="12"/>
        <end position="35"/>
    </location>
</feature>
<protein>
    <recommendedName>
        <fullName evidence="3">histidine kinase</fullName>
        <ecNumber evidence="3">2.7.13.3</ecNumber>
    </recommendedName>
</protein>
<feature type="domain" description="Histidine kinase" evidence="11">
    <location>
        <begin position="131"/>
        <end position="344"/>
    </location>
</feature>
<dbReference type="PANTHER" id="PTHR43711">
    <property type="entry name" value="TWO-COMPONENT HISTIDINE KINASE"/>
    <property type="match status" value="1"/>
</dbReference>
<dbReference type="SUPFAM" id="SSF55874">
    <property type="entry name" value="ATPase domain of HSP90 chaperone/DNA topoisomerase II/histidine kinase"/>
    <property type="match status" value="1"/>
</dbReference>
<dbReference type="Gene3D" id="1.10.287.130">
    <property type="match status" value="1"/>
</dbReference>
<dbReference type="SMART" id="SM00387">
    <property type="entry name" value="HATPase_c"/>
    <property type="match status" value="1"/>
</dbReference>
<dbReference type="InterPro" id="IPR036097">
    <property type="entry name" value="HisK_dim/P_sf"/>
</dbReference>
<dbReference type="InterPro" id="IPR036890">
    <property type="entry name" value="HATPase_C_sf"/>
</dbReference>
<accession>A0A1H8M941</accession>
<evidence type="ECO:0000256" key="9">
    <source>
        <dbReference type="ARBA" id="ARBA00023012"/>
    </source>
</evidence>
<dbReference type="GO" id="GO:0005886">
    <property type="term" value="C:plasma membrane"/>
    <property type="evidence" value="ECO:0007669"/>
    <property type="project" value="UniProtKB-SubCell"/>
</dbReference>
<dbReference type="SUPFAM" id="SSF47384">
    <property type="entry name" value="Homodimeric domain of signal transducing histidine kinase"/>
    <property type="match status" value="1"/>
</dbReference>
<dbReference type="EMBL" id="FODH01000005">
    <property type="protein sequence ID" value="SEO13859.1"/>
    <property type="molecule type" value="Genomic_DNA"/>
</dbReference>
<evidence type="ECO:0000256" key="4">
    <source>
        <dbReference type="ARBA" id="ARBA00022553"/>
    </source>
</evidence>
<keyword evidence="4" id="KW-0597">Phosphoprotein</keyword>
<keyword evidence="10" id="KW-0812">Transmembrane</keyword>
<dbReference type="Pfam" id="PF02518">
    <property type="entry name" value="HATPase_c"/>
    <property type="match status" value="1"/>
</dbReference>
<evidence type="ECO:0000313" key="13">
    <source>
        <dbReference type="EMBL" id="SEO13859.1"/>
    </source>
</evidence>
<comment type="subcellular location">
    <subcellularLocation>
        <location evidence="2">Cell membrane</location>
        <topology evidence="2">Multi-pass membrane protein</topology>
    </subcellularLocation>
</comment>
<proteinExistence type="predicted"/>
<dbReference type="FunFam" id="3.30.565.10:FF:000006">
    <property type="entry name" value="Sensor histidine kinase WalK"/>
    <property type="match status" value="1"/>
</dbReference>
<evidence type="ECO:0000256" key="2">
    <source>
        <dbReference type="ARBA" id="ARBA00004651"/>
    </source>
</evidence>
<evidence type="ECO:0000256" key="7">
    <source>
        <dbReference type="ARBA" id="ARBA00022777"/>
    </source>
</evidence>
<reference evidence="13 14" key="1">
    <citation type="submission" date="2016-10" db="EMBL/GenBank/DDBJ databases">
        <authorList>
            <person name="de Groot N.N."/>
        </authorList>
    </citation>
    <scope>NUCLEOTIDE SEQUENCE [LARGE SCALE GENOMIC DNA]</scope>
    <source>
        <strain evidence="13 14">CGMCC 1.10238</strain>
    </source>
</reference>
<keyword evidence="7 13" id="KW-0418">Kinase</keyword>
<keyword evidence="8" id="KW-0067">ATP-binding</keyword>
<dbReference type="Proteomes" id="UP000198809">
    <property type="component" value="Unassembled WGS sequence"/>
</dbReference>
<evidence type="ECO:0000256" key="5">
    <source>
        <dbReference type="ARBA" id="ARBA00022679"/>
    </source>
</evidence>
<dbReference type="InterPro" id="IPR003661">
    <property type="entry name" value="HisK_dim/P_dom"/>
</dbReference>
<dbReference type="STRING" id="1333845.SAMN04487895_105131"/>
<dbReference type="SMART" id="SM00388">
    <property type="entry name" value="HisKA"/>
    <property type="match status" value="1"/>
</dbReference>
<keyword evidence="15" id="KW-1185">Reference proteome</keyword>
<dbReference type="InterPro" id="IPR004358">
    <property type="entry name" value="Sig_transdc_His_kin-like_C"/>
</dbReference>
<evidence type="ECO:0000256" key="3">
    <source>
        <dbReference type="ARBA" id="ARBA00012438"/>
    </source>
</evidence>
<keyword evidence="5" id="KW-0808">Transferase</keyword>
<evidence type="ECO:0000256" key="6">
    <source>
        <dbReference type="ARBA" id="ARBA00022741"/>
    </source>
</evidence>